<sequence>MAKLTKAQLAALAKWDGKETSIYHAGGVRRDVGKKLLAMGLIEPAEKGFQPNYSICRLTEAGRAALEPRDER</sequence>
<evidence type="ECO:0000313" key="2">
    <source>
        <dbReference type="Proteomes" id="UP000619295"/>
    </source>
</evidence>
<dbReference type="Proteomes" id="UP000619295">
    <property type="component" value="Unassembled WGS sequence"/>
</dbReference>
<gene>
    <name evidence="1" type="ORF">IED13_01120</name>
</gene>
<dbReference type="AlphaFoldDB" id="A0A927E6N8"/>
<comment type="caution">
    <text evidence="1">The sequence shown here is derived from an EMBL/GenBank/DDBJ whole genome shotgun (WGS) entry which is preliminary data.</text>
</comment>
<accession>A0A927E6N8</accession>
<protein>
    <submittedName>
        <fullName evidence="1">Uncharacterized protein</fullName>
    </submittedName>
</protein>
<dbReference type="RefSeq" id="WP_191123097.1">
    <property type="nucleotide sequence ID" value="NZ_JACXWY010000001.1"/>
</dbReference>
<proteinExistence type="predicted"/>
<keyword evidence="2" id="KW-1185">Reference proteome</keyword>
<reference evidence="1" key="1">
    <citation type="submission" date="2020-09" db="EMBL/GenBank/DDBJ databases">
        <title>Bosea spartocytisi sp. nov. a root nodule endophyte of Spartocytisus supranubius in the high mountain ecosystem fo the Teide National Park (Canary Islands, Spain).</title>
        <authorList>
            <person name="Pulido-Suarez L."/>
            <person name="Peix A."/>
            <person name="Igual J.M."/>
            <person name="Socas-Perez N."/>
            <person name="Velazquez E."/>
            <person name="Flores-Felix J.D."/>
            <person name="Leon-Barrios M."/>
        </authorList>
    </citation>
    <scope>NUCLEOTIDE SEQUENCE</scope>
    <source>
        <strain evidence="1">SSUT16</strain>
    </source>
</reference>
<organism evidence="1 2">
    <name type="scientific">Bosea spartocytisi</name>
    <dbReference type="NCBI Taxonomy" id="2773451"/>
    <lineage>
        <taxon>Bacteria</taxon>
        <taxon>Pseudomonadati</taxon>
        <taxon>Pseudomonadota</taxon>
        <taxon>Alphaproteobacteria</taxon>
        <taxon>Hyphomicrobiales</taxon>
        <taxon>Boseaceae</taxon>
        <taxon>Bosea</taxon>
    </lineage>
</organism>
<dbReference type="EMBL" id="JACXWY010000001">
    <property type="protein sequence ID" value="MBD3844280.1"/>
    <property type="molecule type" value="Genomic_DNA"/>
</dbReference>
<name>A0A927E6N8_9HYPH</name>
<evidence type="ECO:0000313" key="1">
    <source>
        <dbReference type="EMBL" id="MBD3844280.1"/>
    </source>
</evidence>